<comment type="function">
    <text evidence="1 11">Essential for recycling GMP and indirectly, cGMP.</text>
</comment>
<proteinExistence type="inferred from homology"/>
<dbReference type="Gene3D" id="3.30.63.10">
    <property type="entry name" value="Guanylate Kinase phosphate binding domain"/>
    <property type="match status" value="1"/>
</dbReference>
<evidence type="ECO:0000259" key="12">
    <source>
        <dbReference type="PROSITE" id="PS50052"/>
    </source>
</evidence>
<evidence type="ECO:0000256" key="6">
    <source>
        <dbReference type="ARBA" id="ARBA00022741"/>
    </source>
</evidence>
<keyword evidence="7 11" id="KW-0418">Kinase</keyword>
<dbReference type="Proteomes" id="UP001211987">
    <property type="component" value="Unassembled WGS sequence"/>
</dbReference>
<evidence type="ECO:0000256" key="5">
    <source>
        <dbReference type="ARBA" id="ARBA00022679"/>
    </source>
</evidence>
<gene>
    <name evidence="11 13" type="primary">gmk</name>
    <name evidence="14" type="ORF">DXB93_01590</name>
    <name evidence="13" type="ORF">PM738_10395</name>
</gene>
<dbReference type="InterPro" id="IPR008144">
    <property type="entry name" value="Guanylate_kin-like_dom"/>
</dbReference>
<dbReference type="AlphaFoldDB" id="A0A3E3EHI2"/>
<dbReference type="GO" id="GO:0004385">
    <property type="term" value="F:GMP kinase activity"/>
    <property type="evidence" value="ECO:0007669"/>
    <property type="project" value="UniProtKB-UniRule"/>
</dbReference>
<dbReference type="HAMAP" id="MF_00328">
    <property type="entry name" value="Guanylate_kinase"/>
    <property type="match status" value="1"/>
</dbReference>
<name>A0A3E3EHI2_9FIRM</name>
<keyword evidence="6 11" id="KW-0547">Nucleotide-binding</keyword>
<dbReference type="InterPro" id="IPR017665">
    <property type="entry name" value="Guanylate_kinase"/>
</dbReference>
<dbReference type="CDD" id="cd00071">
    <property type="entry name" value="GMPK"/>
    <property type="match status" value="1"/>
</dbReference>
<reference evidence="14 15" key="1">
    <citation type="submission" date="2018-08" db="EMBL/GenBank/DDBJ databases">
        <title>A genome reference for cultivated species of the human gut microbiota.</title>
        <authorList>
            <person name="Zou Y."/>
            <person name="Xue W."/>
            <person name="Luo G."/>
        </authorList>
    </citation>
    <scope>NUCLEOTIDE SEQUENCE [LARGE SCALE GENOMIC DNA]</scope>
    <source>
        <strain evidence="14 15">OM06-4</strain>
    </source>
</reference>
<organism evidence="14 15">
    <name type="scientific">Thomasclavelia ramosa</name>
    <dbReference type="NCBI Taxonomy" id="1547"/>
    <lineage>
        <taxon>Bacteria</taxon>
        <taxon>Bacillati</taxon>
        <taxon>Bacillota</taxon>
        <taxon>Erysipelotrichia</taxon>
        <taxon>Erysipelotrichales</taxon>
        <taxon>Coprobacillaceae</taxon>
        <taxon>Thomasclavelia</taxon>
    </lineage>
</organism>
<dbReference type="FunFam" id="3.30.63.10:FF:000002">
    <property type="entry name" value="Guanylate kinase 1"/>
    <property type="match status" value="1"/>
</dbReference>
<dbReference type="RefSeq" id="WP_003538467.1">
    <property type="nucleotide sequence ID" value="NZ_AP031443.1"/>
</dbReference>
<dbReference type="EMBL" id="JAQLKE010000015">
    <property type="protein sequence ID" value="MDB7084212.1"/>
    <property type="molecule type" value="Genomic_DNA"/>
</dbReference>
<dbReference type="EMBL" id="QUSL01000001">
    <property type="protein sequence ID" value="RGD87374.1"/>
    <property type="molecule type" value="Genomic_DNA"/>
</dbReference>
<evidence type="ECO:0000256" key="7">
    <source>
        <dbReference type="ARBA" id="ARBA00022777"/>
    </source>
</evidence>
<comment type="similarity">
    <text evidence="2 11">Belongs to the guanylate kinase family.</text>
</comment>
<dbReference type="NCBIfam" id="TIGR03263">
    <property type="entry name" value="guanyl_kin"/>
    <property type="match status" value="1"/>
</dbReference>
<dbReference type="PANTHER" id="PTHR23117:SF13">
    <property type="entry name" value="GUANYLATE KINASE"/>
    <property type="match status" value="1"/>
</dbReference>
<dbReference type="EC" id="2.7.4.8" evidence="3 11"/>
<evidence type="ECO:0000256" key="4">
    <source>
        <dbReference type="ARBA" id="ARBA00016296"/>
    </source>
</evidence>
<feature type="domain" description="Guanylate kinase-like" evidence="12">
    <location>
        <begin position="4"/>
        <end position="183"/>
    </location>
</feature>
<evidence type="ECO:0000256" key="8">
    <source>
        <dbReference type="ARBA" id="ARBA00022840"/>
    </source>
</evidence>
<keyword evidence="5 11" id="KW-0808">Transferase</keyword>
<evidence type="ECO:0000256" key="3">
    <source>
        <dbReference type="ARBA" id="ARBA00012961"/>
    </source>
</evidence>
<dbReference type="InterPro" id="IPR008145">
    <property type="entry name" value="GK/Ca_channel_bsu"/>
</dbReference>
<evidence type="ECO:0000313" key="14">
    <source>
        <dbReference type="EMBL" id="RGD87374.1"/>
    </source>
</evidence>
<feature type="binding site" evidence="11">
    <location>
        <begin position="11"/>
        <end position="18"/>
    </location>
    <ligand>
        <name>ATP</name>
        <dbReference type="ChEBI" id="CHEBI:30616"/>
    </ligand>
</feature>
<dbReference type="PROSITE" id="PS50052">
    <property type="entry name" value="GUANYLATE_KINASE_2"/>
    <property type="match status" value="1"/>
</dbReference>
<evidence type="ECO:0000256" key="11">
    <source>
        <dbReference type="HAMAP-Rule" id="MF_00328"/>
    </source>
</evidence>
<dbReference type="GO" id="GO:0005829">
    <property type="term" value="C:cytosol"/>
    <property type="evidence" value="ECO:0007669"/>
    <property type="project" value="TreeGrafter"/>
</dbReference>
<evidence type="ECO:0000313" key="13">
    <source>
        <dbReference type="EMBL" id="MDB7084212.1"/>
    </source>
</evidence>
<keyword evidence="11" id="KW-0963">Cytoplasm</keyword>
<sequence length="190" mass="21807">MQKGMLIILSGPSGVGKGTVREELFKDDSLNLAYSISMTTRKPRPNERDGIDYFFVEEEEFKSKIEEGKLLEWAQFVGNYYGTPKDYVDQLLNEGKNVVLEIEVQGALQVMEKCPDATTIFLVPPSLEELERRIRGRRTEEEEIVQQRLSKARKEIATKDEYKYVVENDDVMAAKDKIAEIIKNHQTNQG</sequence>
<keyword evidence="8 11" id="KW-0067">ATP-binding</keyword>
<dbReference type="SUPFAM" id="SSF52540">
    <property type="entry name" value="P-loop containing nucleoside triphosphate hydrolases"/>
    <property type="match status" value="1"/>
</dbReference>
<dbReference type="PANTHER" id="PTHR23117">
    <property type="entry name" value="GUANYLATE KINASE-RELATED"/>
    <property type="match status" value="1"/>
</dbReference>
<dbReference type="Gene3D" id="3.40.50.300">
    <property type="entry name" value="P-loop containing nucleotide triphosphate hydrolases"/>
    <property type="match status" value="1"/>
</dbReference>
<evidence type="ECO:0000256" key="2">
    <source>
        <dbReference type="ARBA" id="ARBA00005790"/>
    </source>
</evidence>
<dbReference type="GO" id="GO:0005524">
    <property type="term" value="F:ATP binding"/>
    <property type="evidence" value="ECO:0007669"/>
    <property type="project" value="UniProtKB-UniRule"/>
</dbReference>
<accession>A0A3E3EHI2</accession>
<dbReference type="GeneID" id="64196668"/>
<dbReference type="PROSITE" id="PS00856">
    <property type="entry name" value="GUANYLATE_KINASE_1"/>
    <property type="match status" value="1"/>
</dbReference>
<dbReference type="SMART" id="SM00072">
    <property type="entry name" value="GuKc"/>
    <property type="match status" value="1"/>
</dbReference>
<protein>
    <recommendedName>
        <fullName evidence="4 11">Guanylate kinase</fullName>
        <ecNumber evidence="3 11">2.7.4.8</ecNumber>
    </recommendedName>
    <alternativeName>
        <fullName evidence="9 11">GMP kinase</fullName>
    </alternativeName>
</protein>
<comment type="caution">
    <text evidence="14">The sequence shown here is derived from an EMBL/GenBank/DDBJ whole genome shotgun (WGS) entry which is preliminary data.</text>
</comment>
<comment type="subcellular location">
    <subcellularLocation>
        <location evidence="11">Cytoplasm</location>
    </subcellularLocation>
</comment>
<reference evidence="13" key="2">
    <citation type="submission" date="2023-01" db="EMBL/GenBank/DDBJ databases">
        <title>Human gut microbiome strain richness.</title>
        <authorList>
            <person name="Chen-Liaw A."/>
        </authorList>
    </citation>
    <scope>NUCLEOTIDE SEQUENCE</scope>
    <source>
        <strain evidence="13">1001217st2_G6_1001217B_191108</strain>
    </source>
</reference>
<evidence type="ECO:0000313" key="15">
    <source>
        <dbReference type="Proteomes" id="UP000261032"/>
    </source>
</evidence>
<evidence type="ECO:0000256" key="9">
    <source>
        <dbReference type="ARBA" id="ARBA00030128"/>
    </source>
</evidence>
<dbReference type="Pfam" id="PF00625">
    <property type="entry name" value="Guanylate_kin"/>
    <property type="match status" value="1"/>
</dbReference>
<evidence type="ECO:0000256" key="10">
    <source>
        <dbReference type="ARBA" id="ARBA00048594"/>
    </source>
</evidence>
<dbReference type="InterPro" id="IPR020590">
    <property type="entry name" value="Guanylate_kinase_CS"/>
</dbReference>
<comment type="catalytic activity">
    <reaction evidence="10 11">
        <text>GMP + ATP = GDP + ADP</text>
        <dbReference type="Rhea" id="RHEA:20780"/>
        <dbReference type="ChEBI" id="CHEBI:30616"/>
        <dbReference type="ChEBI" id="CHEBI:58115"/>
        <dbReference type="ChEBI" id="CHEBI:58189"/>
        <dbReference type="ChEBI" id="CHEBI:456216"/>
        <dbReference type="EC" id="2.7.4.8"/>
    </reaction>
</comment>
<evidence type="ECO:0000256" key="1">
    <source>
        <dbReference type="ARBA" id="ARBA00003531"/>
    </source>
</evidence>
<dbReference type="Proteomes" id="UP000261032">
    <property type="component" value="Unassembled WGS sequence"/>
</dbReference>
<dbReference type="InterPro" id="IPR027417">
    <property type="entry name" value="P-loop_NTPase"/>
</dbReference>